<keyword evidence="9 16" id="KW-1133">Transmembrane helix</keyword>
<dbReference type="RefSeq" id="WP_116650882.1">
    <property type="nucleotide sequence ID" value="NZ_QUZK01000037.1"/>
</dbReference>
<dbReference type="EMBL" id="QUZK01000037">
    <property type="protein sequence ID" value="RFF30281.1"/>
    <property type="molecule type" value="Genomic_DNA"/>
</dbReference>
<evidence type="ECO:0000256" key="5">
    <source>
        <dbReference type="ARBA" id="ARBA00017171"/>
    </source>
</evidence>
<keyword evidence="13" id="KW-1208">Phospholipid metabolism</keyword>
<dbReference type="Pfam" id="PF01066">
    <property type="entry name" value="CDP-OH_P_transf"/>
    <property type="match status" value="1"/>
</dbReference>
<evidence type="ECO:0000256" key="1">
    <source>
        <dbReference type="ARBA" id="ARBA00000287"/>
    </source>
</evidence>
<keyword evidence="6" id="KW-0444">Lipid biosynthesis</keyword>
<comment type="caution">
    <text evidence="17">The sequence shown here is derived from an EMBL/GenBank/DDBJ whole genome shotgun (WGS) entry which is preliminary data.</text>
</comment>
<feature type="transmembrane region" description="Helical" evidence="16">
    <location>
        <begin position="227"/>
        <end position="245"/>
    </location>
</feature>
<dbReference type="PANTHER" id="PTHR14269:SF61">
    <property type="entry name" value="CDP-DIACYLGLYCEROL--SERINE O-PHOSPHATIDYLTRANSFERASE"/>
    <property type="match status" value="1"/>
</dbReference>
<dbReference type="InterPro" id="IPR050324">
    <property type="entry name" value="CDP-alcohol_PTase-I"/>
</dbReference>
<accession>A0A3E1K8D9</accession>
<feature type="transmembrane region" description="Helical" evidence="16">
    <location>
        <begin position="110"/>
        <end position="129"/>
    </location>
</feature>
<dbReference type="NCBIfam" id="TIGR00473">
    <property type="entry name" value="pssA"/>
    <property type="match status" value="1"/>
</dbReference>
<evidence type="ECO:0000256" key="8">
    <source>
        <dbReference type="ARBA" id="ARBA00022692"/>
    </source>
</evidence>
<evidence type="ECO:0000313" key="18">
    <source>
        <dbReference type="Proteomes" id="UP000260351"/>
    </source>
</evidence>
<name>A0A3E1K8D9_9GAMM</name>
<dbReference type="Proteomes" id="UP000260351">
    <property type="component" value="Unassembled WGS sequence"/>
</dbReference>
<evidence type="ECO:0000256" key="6">
    <source>
        <dbReference type="ARBA" id="ARBA00022516"/>
    </source>
</evidence>
<keyword evidence="8 16" id="KW-0812">Transmembrane</keyword>
<evidence type="ECO:0000256" key="14">
    <source>
        <dbReference type="ARBA" id="ARBA00032361"/>
    </source>
</evidence>
<evidence type="ECO:0000256" key="11">
    <source>
        <dbReference type="ARBA" id="ARBA00023136"/>
    </source>
</evidence>
<dbReference type="GO" id="GO:0003882">
    <property type="term" value="F:CDP-diacylglycerol-serine O-phosphatidyltransferase activity"/>
    <property type="evidence" value="ECO:0007669"/>
    <property type="project" value="UniProtKB-EC"/>
</dbReference>
<dbReference type="GO" id="GO:0016020">
    <property type="term" value="C:membrane"/>
    <property type="evidence" value="ECO:0007669"/>
    <property type="project" value="InterPro"/>
</dbReference>
<evidence type="ECO:0000256" key="13">
    <source>
        <dbReference type="ARBA" id="ARBA00023264"/>
    </source>
</evidence>
<feature type="transmembrane region" description="Helical" evidence="16">
    <location>
        <begin position="141"/>
        <end position="161"/>
    </location>
</feature>
<protein>
    <recommendedName>
        <fullName evidence="5">CDP-diacylglycerol--serine O-phosphatidyltransferase</fullName>
        <ecNumber evidence="4">2.7.8.8</ecNumber>
    </recommendedName>
    <alternativeName>
        <fullName evidence="14">Phosphatidylserine synthase</fullName>
    </alternativeName>
</protein>
<evidence type="ECO:0000256" key="10">
    <source>
        <dbReference type="ARBA" id="ARBA00023098"/>
    </source>
</evidence>
<evidence type="ECO:0000256" key="12">
    <source>
        <dbReference type="ARBA" id="ARBA00023209"/>
    </source>
</evidence>
<evidence type="ECO:0000256" key="7">
    <source>
        <dbReference type="ARBA" id="ARBA00022679"/>
    </source>
</evidence>
<evidence type="ECO:0000256" key="16">
    <source>
        <dbReference type="SAM" id="Phobius"/>
    </source>
</evidence>
<evidence type="ECO:0000256" key="4">
    <source>
        <dbReference type="ARBA" id="ARBA00013174"/>
    </source>
</evidence>
<keyword evidence="11 16" id="KW-0472">Membrane</keyword>
<comment type="similarity">
    <text evidence="3 15">Belongs to the CDP-alcohol phosphatidyltransferase class-I family.</text>
</comment>
<feature type="transmembrane region" description="Helical" evidence="16">
    <location>
        <begin position="204"/>
        <end position="221"/>
    </location>
</feature>
<keyword evidence="12" id="KW-0594">Phospholipid biosynthesis</keyword>
<dbReference type="PROSITE" id="PS00379">
    <property type="entry name" value="CDP_ALCOHOL_P_TRANSF"/>
    <property type="match status" value="1"/>
</dbReference>
<comment type="catalytic activity">
    <reaction evidence="1">
        <text>a CDP-1,2-diacyl-sn-glycerol + L-serine = a 1,2-diacyl-sn-glycero-3-phospho-L-serine + CMP + H(+)</text>
        <dbReference type="Rhea" id="RHEA:16913"/>
        <dbReference type="ChEBI" id="CHEBI:15378"/>
        <dbReference type="ChEBI" id="CHEBI:33384"/>
        <dbReference type="ChEBI" id="CHEBI:57262"/>
        <dbReference type="ChEBI" id="CHEBI:58332"/>
        <dbReference type="ChEBI" id="CHEBI:60377"/>
        <dbReference type="EC" id="2.7.8.8"/>
    </reaction>
</comment>
<evidence type="ECO:0000256" key="9">
    <source>
        <dbReference type="ARBA" id="ARBA00022989"/>
    </source>
</evidence>
<keyword evidence="7 15" id="KW-0808">Transferase</keyword>
<evidence type="ECO:0000313" key="17">
    <source>
        <dbReference type="EMBL" id="RFF30281.1"/>
    </source>
</evidence>
<proteinExistence type="inferred from homology"/>
<dbReference type="Gene3D" id="1.20.120.1760">
    <property type="match status" value="1"/>
</dbReference>
<dbReference type="InterPro" id="IPR048254">
    <property type="entry name" value="CDP_ALCOHOL_P_TRANSF_CS"/>
</dbReference>
<dbReference type="OrthoDB" id="9777147at2"/>
<comment type="subcellular location">
    <subcellularLocation>
        <location evidence="2">Endomembrane system</location>
        <topology evidence="2">Multi-pass membrane protein</topology>
    </subcellularLocation>
</comment>
<keyword evidence="18" id="KW-1185">Reference proteome</keyword>
<dbReference type="AlphaFoldDB" id="A0A3E1K8D9"/>
<keyword evidence="10" id="KW-0443">Lipid metabolism</keyword>
<dbReference type="InterPro" id="IPR043130">
    <property type="entry name" value="CDP-OH_PTrfase_TM_dom"/>
</dbReference>
<feature type="transmembrane region" description="Helical" evidence="16">
    <location>
        <begin position="173"/>
        <end position="192"/>
    </location>
</feature>
<evidence type="ECO:0000256" key="2">
    <source>
        <dbReference type="ARBA" id="ARBA00004127"/>
    </source>
</evidence>
<organism evidence="17 18">
    <name type="scientific">Wenzhouxiangella sediminis</name>
    <dbReference type="NCBI Taxonomy" id="1792836"/>
    <lineage>
        <taxon>Bacteria</taxon>
        <taxon>Pseudomonadati</taxon>
        <taxon>Pseudomonadota</taxon>
        <taxon>Gammaproteobacteria</taxon>
        <taxon>Chromatiales</taxon>
        <taxon>Wenzhouxiangellaceae</taxon>
        <taxon>Wenzhouxiangella</taxon>
    </lineage>
</organism>
<dbReference type="PANTHER" id="PTHR14269">
    <property type="entry name" value="CDP-DIACYLGLYCEROL--GLYCEROL-3-PHOSPHATE 3-PHOSPHATIDYLTRANSFERASE-RELATED"/>
    <property type="match status" value="1"/>
</dbReference>
<dbReference type="InterPro" id="IPR004533">
    <property type="entry name" value="CDP-diaglyc--ser_O-PTrfase"/>
</dbReference>
<evidence type="ECO:0000256" key="15">
    <source>
        <dbReference type="RuleBase" id="RU003750"/>
    </source>
</evidence>
<reference evidence="17 18" key="1">
    <citation type="submission" date="2018-08" db="EMBL/GenBank/DDBJ databases">
        <title>Wenzhouxiangella salilacus sp. nov., a novel bacterium isolated from a saline lake in Xinjiang Province, China.</title>
        <authorList>
            <person name="Han S."/>
        </authorList>
    </citation>
    <scope>NUCLEOTIDE SEQUENCE [LARGE SCALE GENOMIC DNA]</scope>
    <source>
        <strain evidence="17 18">XDB06</strain>
    </source>
</reference>
<sequence>MAADDQPEQTPARGAFLLPNALTTGALMAGFFAIVSAIGGEPVSACIAIMIAGLLDGLDGRVARLTGTQSEFGVQYDSLSDMVSFGIAPAVLVFTWTLDTLGDPGTVAAKAGWLGAFFFAACAALRLARFNTQAGVADKRYFQGLASPAAAGMLVAIVWFSDDRQINPELMSWPLLVVTILLGTLMVSRVRYYSFKAGPRGDRVPFAWIFLLLVLLVLLAIDLPAVLLTVGILYVLSGPVVTVRGRNRQRIRRRREGDRS</sequence>
<gene>
    <name evidence="17" type="primary">pssA</name>
    <name evidence="17" type="ORF">DZC52_09400</name>
</gene>
<dbReference type="InterPro" id="IPR000462">
    <property type="entry name" value="CDP-OH_P_trans"/>
</dbReference>
<evidence type="ECO:0000256" key="3">
    <source>
        <dbReference type="ARBA" id="ARBA00010441"/>
    </source>
</evidence>
<dbReference type="EC" id="2.7.8.8" evidence="4"/>
<dbReference type="GO" id="GO:0012505">
    <property type="term" value="C:endomembrane system"/>
    <property type="evidence" value="ECO:0007669"/>
    <property type="project" value="UniProtKB-SubCell"/>
</dbReference>
<dbReference type="GO" id="GO:0008654">
    <property type="term" value="P:phospholipid biosynthetic process"/>
    <property type="evidence" value="ECO:0007669"/>
    <property type="project" value="UniProtKB-KW"/>
</dbReference>